<evidence type="ECO:0000313" key="7">
    <source>
        <dbReference type="EMBL" id="ETS76464.1"/>
    </source>
</evidence>
<organism evidence="7 8">
    <name type="scientific">Pestalotiopsis fici (strain W106-1 / CGMCC3.15140)</name>
    <dbReference type="NCBI Taxonomy" id="1229662"/>
    <lineage>
        <taxon>Eukaryota</taxon>
        <taxon>Fungi</taxon>
        <taxon>Dikarya</taxon>
        <taxon>Ascomycota</taxon>
        <taxon>Pezizomycotina</taxon>
        <taxon>Sordariomycetes</taxon>
        <taxon>Xylariomycetidae</taxon>
        <taxon>Amphisphaeriales</taxon>
        <taxon>Sporocadaceae</taxon>
        <taxon>Pestalotiopsis</taxon>
    </lineage>
</organism>
<dbReference type="eggNOG" id="KOG2495">
    <property type="taxonomic scope" value="Eukaryota"/>
</dbReference>
<evidence type="ECO:0000256" key="5">
    <source>
        <dbReference type="ARBA" id="ARBA00023002"/>
    </source>
</evidence>
<dbReference type="HOGENOM" id="CLU_021377_8_0_1"/>
<dbReference type="GO" id="GO:0019646">
    <property type="term" value="P:aerobic electron transport chain"/>
    <property type="evidence" value="ECO:0007669"/>
    <property type="project" value="TreeGrafter"/>
</dbReference>
<evidence type="ECO:0000256" key="3">
    <source>
        <dbReference type="ARBA" id="ARBA00022630"/>
    </source>
</evidence>
<dbReference type="RefSeq" id="XP_007838623.1">
    <property type="nucleotide sequence ID" value="XM_007840432.1"/>
</dbReference>
<dbReference type="Pfam" id="PF07992">
    <property type="entry name" value="Pyr_redox_2"/>
    <property type="match status" value="1"/>
</dbReference>
<dbReference type="SUPFAM" id="SSF51905">
    <property type="entry name" value="FAD/NAD(P)-binding domain"/>
    <property type="match status" value="1"/>
</dbReference>
<dbReference type="PANTHER" id="PTHR42913:SF3">
    <property type="entry name" value="64 KDA MITOCHONDRIAL NADH DEHYDROGENASE (EUROFUNG)"/>
    <property type="match status" value="1"/>
</dbReference>
<name>W3WRJ6_PESFW</name>
<dbReference type="InParanoid" id="W3WRJ6"/>
<evidence type="ECO:0000256" key="4">
    <source>
        <dbReference type="ARBA" id="ARBA00022827"/>
    </source>
</evidence>
<dbReference type="InterPro" id="IPR036188">
    <property type="entry name" value="FAD/NAD-bd_sf"/>
</dbReference>
<dbReference type="OMA" id="VDPRSYM"/>
<evidence type="ECO:0000256" key="1">
    <source>
        <dbReference type="ARBA" id="ARBA00001974"/>
    </source>
</evidence>
<dbReference type="Proteomes" id="UP000030651">
    <property type="component" value="Unassembled WGS sequence"/>
</dbReference>
<reference evidence="8" key="1">
    <citation type="journal article" date="2015" name="BMC Genomics">
        <title>Genomic and transcriptomic analysis of the endophytic fungus Pestalotiopsis fici reveals its lifestyle and high potential for synthesis of natural products.</title>
        <authorList>
            <person name="Wang X."/>
            <person name="Zhang X."/>
            <person name="Liu L."/>
            <person name="Xiang M."/>
            <person name="Wang W."/>
            <person name="Sun X."/>
            <person name="Che Y."/>
            <person name="Guo L."/>
            <person name="Liu G."/>
            <person name="Guo L."/>
            <person name="Wang C."/>
            <person name="Yin W.B."/>
            <person name="Stadler M."/>
            <person name="Zhang X."/>
            <person name="Liu X."/>
        </authorList>
    </citation>
    <scope>NUCLEOTIDE SEQUENCE [LARGE SCALE GENOMIC DNA]</scope>
    <source>
        <strain evidence="8">W106-1 / CGMCC3.15140</strain>
    </source>
</reference>
<dbReference type="STRING" id="1229662.W3WRJ6"/>
<dbReference type="AlphaFoldDB" id="W3WRJ6"/>
<evidence type="ECO:0000256" key="2">
    <source>
        <dbReference type="ARBA" id="ARBA00005272"/>
    </source>
</evidence>
<dbReference type="InterPro" id="IPR023753">
    <property type="entry name" value="FAD/NAD-binding_dom"/>
</dbReference>
<dbReference type="PRINTS" id="PR00411">
    <property type="entry name" value="PNDRDTASEI"/>
</dbReference>
<feature type="domain" description="FAD/NAD(P)-binding" evidence="6">
    <location>
        <begin position="5"/>
        <end position="309"/>
    </location>
</feature>
<keyword evidence="3" id="KW-0285">Flavoprotein</keyword>
<keyword evidence="5" id="KW-0560">Oxidoreductase</keyword>
<dbReference type="Gene3D" id="3.50.50.100">
    <property type="match status" value="1"/>
</dbReference>
<dbReference type="PANTHER" id="PTHR42913">
    <property type="entry name" value="APOPTOSIS-INDUCING FACTOR 1"/>
    <property type="match status" value="1"/>
</dbReference>
<keyword evidence="8" id="KW-1185">Reference proteome</keyword>
<protein>
    <recommendedName>
        <fullName evidence="6">FAD/NAD(P)-binding domain-containing protein</fullName>
    </recommendedName>
</protein>
<comment type="cofactor">
    <cofactor evidence="1">
        <name>FAD</name>
        <dbReference type="ChEBI" id="CHEBI:57692"/>
    </cofactor>
</comment>
<keyword evidence="4" id="KW-0274">FAD</keyword>
<dbReference type="PRINTS" id="PR00368">
    <property type="entry name" value="FADPNR"/>
</dbReference>
<dbReference type="InterPro" id="IPR051169">
    <property type="entry name" value="NADH-Q_oxidoreductase"/>
</dbReference>
<dbReference type="GeneID" id="19276864"/>
<dbReference type="GO" id="GO:0003955">
    <property type="term" value="F:NAD(P)H dehydrogenase (quinone) activity"/>
    <property type="evidence" value="ECO:0007669"/>
    <property type="project" value="TreeGrafter"/>
</dbReference>
<proteinExistence type="inferred from homology"/>
<evidence type="ECO:0000259" key="6">
    <source>
        <dbReference type="Pfam" id="PF07992"/>
    </source>
</evidence>
<gene>
    <name evidence="7" type="ORF">PFICI_11851</name>
</gene>
<dbReference type="OrthoDB" id="5376590at2759"/>
<dbReference type="EMBL" id="KI912117">
    <property type="protein sequence ID" value="ETS76464.1"/>
    <property type="molecule type" value="Genomic_DNA"/>
</dbReference>
<sequence>MLQGDIVIIGAGFGGVWSALAAQRLIKLKQKELQVIVIAPEPLLGIRPRYYEANVSNMACPLGPLFESAGIRFVQATVTGINTAGNFIEFEPKSGTDSKIQYERLILAAGSQVARPSQVSGIAKFAFDIDTIRSAAKLESHLENLASLPPTPARDTIVICGGGFTGLELATELPGRLGKHKQIRIILVESAKEIGPELGSGPRPAIKEALESLGIEVRLGLAVTAIDADAVHLASGERIDTKTAIWTAGMRATPLTQQIAGPRDALSRLHVDQWLRVPSTRNVYATGDTAYALADAEGHYALMSCQHALALGRISGHNAAAELLGEPMIEYSQPAYNTCLDLGAWGAVVTAGWHREIKLSGNSAKSVKTFINQKLIYPPQNVEDALSAANPQGIDSDEILSQMLVTVK</sequence>
<dbReference type="KEGG" id="pfy:PFICI_11851"/>
<evidence type="ECO:0000313" key="8">
    <source>
        <dbReference type="Proteomes" id="UP000030651"/>
    </source>
</evidence>
<accession>W3WRJ6</accession>
<comment type="similarity">
    <text evidence="2">Belongs to the NADH dehydrogenase family.</text>
</comment>